<proteinExistence type="predicted"/>
<keyword evidence="3" id="KW-0645">Protease</keyword>
<organism evidence="3 4">
    <name type="scientific">Brachybacterium paraconglomeratum</name>
    <dbReference type="NCBI Taxonomy" id="173362"/>
    <lineage>
        <taxon>Bacteria</taxon>
        <taxon>Bacillati</taxon>
        <taxon>Actinomycetota</taxon>
        <taxon>Actinomycetes</taxon>
        <taxon>Micrococcales</taxon>
        <taxon>Dermabacteraceae</taxon>
        <taxon>Brachybacterium</taxon>
    </lineage>
</organism>
<feature type="transmembrane region" description="Helical" evidence="1">
    <location>
        <begin position="47"/>
        <end position="67"/>
    </location>
</feature>
<keyword evidence="1" id="KW-0472">Membrane</keyword>
<dbReference type="GO" id="GO:0008237">
    <property type="term" value="F:metallopeptidase activity"/>
    <property type="evidence" value="ECO:0007669"/>
    <property type="project" value="UniProtKB-KW"/>
</dbReference>
<dbReference type="GeneID" id="78121213"/>
<evidence type="ECO:0000259" key="2">
    <source>
        <dbReference type="Pfam" id="PF02517"/>
    </source>
</evidence>
<dbReference type="InterPro" id="IPR042150">
    <property type="entry name" value="MmRce1-like"/>
</dbReference>
<dbReference type="GO" id="GO:0004175">
    <property type="term" value="F:endopeptidase activity"/>
    <property type="evidence" value="ECO:0007669"/>
    <property type="project" value="UniProtKB-ARBA"/>
</dbReference>
<keyword evidence="4" id="KW-1185">Reference proteome</keyword>
<dbReference type="Proteomes" id="UP000274327">
    <property type="component" value="Unassembled WGS sequence"/>
</dbReference>
<dbReference type="RefSeq" id="WP_126986819.1">
    <property type="nucleotide sequence ID" value="NZ_ML133855.1"/>
</dbReference>
<feature type="transmembrane region" description="Helical" evidence="1">
    <location>
        <begin position="191"/>
        <end position="208"/>
    </location>
</feature>
<gene>
    <name evidence="3" type="ORF">DS079_09285</name>
</gene>
<keyword evidence="1" id="KW-0812">Transmembrane</keyword>
<name>A0A3R8X5W4_9MICO</name>
<keyword evidence="3" id="KW-0482">Metalloprotease</keyword>
<evidence type="ECO:0000313" key="3">
    <source>
        <dbReference type="EMBL" id="RRR18574.1"/>
    </source>
</evidence>
<feature type="transmembrane region" description="Helical" evidence="1">
    <location>
        <begin position="162"/>
        <end position="185"/>
    </location>
</feature>
<evidence type="ECO:0000256" key="1">
    <source>
        <dbReference type="SAM" id="Phobius"/>
    </source>
</evidence>
<accession>A0A3R8X5W4</accession>
<dbReference type="AlphaFoldDB" id="A0A3R8X5W4"/>
<dbReference type="InterPro" id="IPR003675">
    <property type="entry name" value="Rce1/LyrA-like_dom"/>
</dbReference>
<feature type="transmembrane region" description="Helical" evidence="1">
    <location>
        <begin position="244"/>
        <end position="264"/>
    </location>
</feature>
<feature type="transmembrane region" description="Helical" evidence="1">
    <location>
        <begin position="88"/>
        <end position="109"/>
    </location>
</feature>
<feature type="domain" description="CAAX prenyl protease 2/Lysostaphin resistance protein A-like" evidence="2">
    <location>
        <begin position="131"/>
        <end position="227"/>
    </location>
</feature>
<feature type="transmembrane region" description="Helical" evidence="1">
    <location>
        <begin position="21"/>
        <end position="41"/>
    </location>
</feature>
<evidence type="ECO:0000313" key="4">
    <source>
        <dbReference type="Proteomes" id="UP000274327"/>
    </source>
</evidence>
<dbReference type="GO" id="GO:0006508">
    <property type="term" value="P:proteolysis"/>
    <property type="evidence" value="ECO:0007669"/>
    <property type="project" value="UniProtKB-KW"/>
</dbReference>
<keyword evidence="3" id="KW-0378">Hydrolase</keyword>
<comment type="caution">
    <text evidence="3">The sequence shown here is derived from an EMBL/GenBank/DDBJ whole genome shotgun (WGS) entry which is preliminary data.</text>
</comment>
<dbReference type="PANTHER" id="PTHR35797:SF1">
    <property type="entry name" value="PROTEASE"/>
    <property type="match status" value="1"/>
</dbReference>
<dbReference type="EMBL" id="QOCI01000007">
    <property type="protein sequence ID" value="RRR18574.1"/>
    <property type="molecule type" value="Genomic_DNA"/>
</dbReference>
<dbReference type="Pfam" id="PF02517">
    <property type="entry name" value="Rce1-like"/>
    <property type="match status" value="1"/>
</dbReference>
<keyword evidence="1" id="KW-1133">Transmembrane helix</keyword>
<sequence length="286" mass="29298">MSTPPAVAQPVLAPAPSLRRVLAFLGIALAVSTALSLPFAFGALPPAAVGLAVPLAQLSPLLAALLVRRRGAPWWRALALAVPSWRALGVAALAAIAAFVAVPLARVLIGLGAGAPPSADALPLSSLLLAVPAVLVMQSLFAIGEEAGWRGWLHGELRPLGFWPMSLLIGAMWAVWHAPIVLALGLAPREAVTYLGTIVAVAPLLSALREVSGTAWAAVLGHGLLNSARVAIEQNVLGPLEPGTAWLLDLSSWALWLAVAAVVLHLGGRRRATTPGAVSGAALPVR</sequence>
<protein>
    <submittedName>
        <fullName evidence="3">CPBP family intramembrane metalloprotease</fullName>
    </submittedName>
</protein>
<dbReference type="GO" id="GO:0080120">
    <property type="term" value="P:CAAX-box protein maturation"/>
    <property type="evidence" value="ECO:0007669"/>
    <property type="project" value="UniProtKB-ARBA"/>
</dbReference>
<reference evidence="3 4" key="1">
    <citation type="submission" date="2018-07" db="EMBL/GenBank/DDBJ databases">
        <title>Brachybacteriurn paraconglorneratum KCTC 9916.</title>
        <authorList>
            <person name="Li Y."/>
        </authorList>
    </citation>
    <scope>NUCLEOTIDE SEQUENCE [LARGE SCALE GENOMIC DNA]</scope>
    <source>
        <strain evidence="3 4">KCTC 9916</strain>
    </source>
</reference>
<dbReference type="PANTHER" id="PTHR35797">
    <property type="entry name" value="PROTEASE-RELATED"/>
    <property type="match status" value="1"/>
</dbReference>